<evidence type="ECO:0000256" key="4">
    <source>
        <dbReference type="ARBA" id="ARBA00022982"/>
    </source>
</evidence>
<reference evidence="9 10" key="1">
    <citation type="submission" date="2016-11" db="EMBL/GenBank/DDBJ databases">
        <title>Trade-off between light-utilization and light-protection in marine flavobacteria.</title>
        <authorList>
            <person name="Kumagai Y."/>
        </authorList>
    </citation>
    <scope>NUCLEOTIDE SEQUENCE [LARGE SCALE GENOMIC DNA]</scope>
    <source>
        <strain evidence="9 10">NBRC 107125</strain>
    </source>
</reference>
<protein>
    <recommendedName>
        <fullName evidence="8">Cytochrome c domain-containing protein</fullName>
    </recommendedName>
</protein>
<dbReference type="RefSeq" id="WP_085760178.1">
    <property type="nucleotide sequence ID" value="NZ_CP019343.1"/>
</dbReference>
<dbReference type="EMBL" id="CP019343">
    <property type="protein sequence ID" value="ARN75977.1"/>
    <property type="molecule type" value="Genomic_DNA"/>
</dbReference>
<dbReference type="PANTHER" id="PTHR11961">
    <property type="entry name" value="CYTOCHROME C"/>
    <property type="match status" value="1"/>
</dbReference>
<dbReference type="PRINTS" id="PR00604">
    <property type="entry name" value="CYTCHRMECIAB"/>
</dbReference>
<dbReference type="GO" id="GO:0020037">
    <property type="term" value="F:heme binding"/>
    <property type="evidence" value="ECO:0007669"/>
    <property type="project" value="InterPro"/>
</dbReference>
<feature type="chain" id="PRO_5011006722" description="Cytochrome c domain-containing protein" evidence="7">
    <location>
        <begin position="25"/>
        <end position="386"/>
    </location>
</feature>
<keyword evidence="7" id="KW-0732">Signal</keyword>
<dbReference type="STRING" id="716816.BST96_18880"/>
<dbReference type="PROSITE" id="PS51007">
    <property type="entry name" value="CYTC"/>
    <property type="match status" value="1"/>
</dbReference>
<evidence type="ECO:0000256" key="2">
    <source>
        <dbReference type="ARBA" id="ARBA00022617"/>
    </source>
</evidence>
<evidence type="ECO:0000256" key="7">
    <source>
        <dbReference type="SAM" id="SignalP"/>
    </source>
</evidence>
<dbReference type="GO" id="GO:0046872">
    <property type="term" value="F:metal ion binding"/>
    <property type="evidence" value="ECO:0007669"/>
    <property type="project" value="UniProtKB-KW"/>
</dbReference>
<evidence type="ECO:0000313" key="10">
    <source>
        <dbReference type="Proteomes" id="UP000193450"/>
    </source>
</evidence>
<dbReference type="InterPro" id="IPR036909">
    <property type="entry name" value="Cyt_c-like_dom_sf"/>
</dbReference>
<gene>
    <name evidence="9" type="ORF">BST96_18880</name>
</gene>
<sequence>MFLYTRFRCVVFALAALSSSVVYSQDYSLQALKAADAIAGEQTWQQYCAFCHTLRTGEADITGPNLALLFKRKVGTKEGFKYSDAMGKDQREWTPKLFADYVQNPVGIIPGNAMPAVNIPADKVQPLTAYVMRKSGSVDWDAAAKTTQSTGGLDAELRDKKPEFWTLYMDNAVKFTLPYEDRTYSFVAYFNEDGTVTGNNRGLTGIWRMRDKRKFCFAIERIAVHPYEFMHCMQPKVPKNMNFGEPVEALKVVKGFDDFKMGMMFLEGRPHPLEGDAHPDYWTFLFNNTMRYEIRVNKKKVIVDARFNRDNTIDSLQGVKGEWRTEGDVKNPDKMCYTLNGVPGVEGQLSECFALVLMFNPRVGARWPARFEQGNTYWAEVTEGRP</sequence>
<evidence type="ECO:0000256" key="5">
    <source>
        <dbReference type="ARBA" id="ARBA00023004"/>
    </source>
</evidence>
<feature type="signal peptide" evidence="7">
    <location>
        <begin position="1"/>
        <end position="24"/>
    </location>
</feature>
<evidence type="ECO:0000256" key="6">
    <source>
        <dbReference type="PROSITE-ProRule" id="PRU00433"/>
    </source>
</evidence>
<dbReference type="InterPro" id="IPR009056">
    <property type="entry name" value="Cyt_c-like_dom"/>
</dbReference>
<keyword evidence="1" id="KW-0813">Transport</keyword>
<dbReference type="Proteomes" id="UP000193450">
    <property type="component" value="Chromosome"/>
</dbReference>
<dbReference type="AlphaFoldDB" id="A0A1X9NME9"/>
<evidence type="ECO:0000313" key="9">
    <source>
        <dbReference type="EMBL" id="ARN75977.1"/>
    </source>
</evidence>
<evidence type="ECO:0000256" key="3">
    <source>
        <dbReference type="ARBA" id="ARBA00022723"/>
    </source>
</evidence>
<feature type="domain" description="Cytochrome c" evidence="8">
    <location>
        <begin position="35"/>
        <end position="135"/>
    </location>
</feature>
<proteinExistence type="predicted"/>
<name>A0A1X9NME9_9GAMM</name>
<accession>A0A1X9NME9</accession>
<dbReference type="InterPro" id="IPR002327">
    <property type="entry name" value="Cyt_c_1A/1B"/>
</dbReference>
<dbReference type="SUPFAM" id="SSF46626">
    <property type="entry name" value="Cytochrome c"/>
    <property type="match status" value="1"/>
</dbReference>
<organism evidence="9 10">
    <name type="scientific">Oceanicoccus sagamiensis</name>
    <dbReference type="NCBI Taxonomy" id="716816"/>
    <lineage>
        <taxon>Bacteria</taxon>
        <taxon>Pseudomonadati</taxon>
        <taxon>Pseudomonadota</taxon>
        <taxon>Gammaproteobacteria</taxon>
        <taxon>Cellvibrionales</taxon>
        <taxon>Spongiibacteraceae</taxon>
        <taxon>Oceanicoccus</taxon>
    </lineage>
</organism>
<keyword evidence="4" id="KW-0249">Electron transport</keyword>
<keyword evidence="3 6" id="KW-0479">Metal-binding</keyword>
<evidence type="ECO:0000259" key="8">
    <source>
        <dbReference type="PROSITE" id="PS51007"/>
    </source>
</evidence>
<keyword evidence="2 6" id="KW-0349">Heme</keyword>
<dbReference type="OrthoDB" id="176168at2"/>
<keyword evidence="5 6" id="KW-0408">Iron</keyword>
<dbReference type="KEGG" id="osg:BST96_18880"/>
<keyword evidence="10" id="KW-1185">Reference proteome</keyword>
<evidence type="ECO:0000256" key="1">
    <source>
        <dbReference type="ARBA" id="ARBA00022448"/>
    </source>
</evidence>
<dbReference type="Gene3D" id="1.10.760.10">
    <property type="entry name" value="Cytochrome c-like domain"/>
    <property type="match status" value="1"/>
</dbReference>
<dbReference type="GO" id="GO:0009055">
    <property type="term" value="F:electron transfer activity"/>
    <property type="evidence" value="ECO:0007669"/>
    <property type="project" value="InterPro"/>
</dbReference>